<comment type="caution">
    <text evidence="1">The sequence shown here is derived from an EMBL/GenBank/DDBJ whole genome shotgun (WGS) entry which is preliminary data.</text>
</comment>
<reference evidence="1 2" key="1">
    <citation type="submission" date="2019-07" db="EMBL/GenBank/DDBJ databases">
        <title>Tepidimonas alkaliphilus YIM 72238 draft genome.</title>
        <authorList>
            <person name="Da Costa M.S."/>
            <person name="Froufe H.J.C."/>
            <person name="Egas C."/>
            <person name="Albuquerque L."/>
        </authorList>
    </citation>
    <scope>NUCLEOTIDE SEQUENCE [LARGE SCALE GENOMIC DNA]</scope>
    <source>
        <strain evidence="1 2">YIM 72238</strain>
    </source>
</reference>
<accession>A0A554W4K3</accession>
<evidence type="ECO:0000313" key="2">
    <source>
        <dbReference type="Proteomes" id="UP000315736"/>
    </source>
</evidence>
<evidence type="ECO:0000313" key="1">
    <source>
        <dbReference type="EMBL" id="TSE18493.1"/>
    </source>
</evidence>
<sequence length="91" mass="10502">MLKLAAREFAQYCFDRIFPIYESMDMALIQMRTDVGRWGPIVADFARARRPYGEFILTLVHRINPKATMESRGFSGTAASQIMTLIREKNL</sequence>
<organism evidence="1 2">
    <name type="scientific">Tepidimonas alkaliphilus</name>
    <dbReference type="NCBI Taxonomy" id="2588942"/>
    <lineage>
        <taxon>Bacteria</taxon>
        <taxon>Pseudomonadati</taxon>
        <taxon>Pseudomonadota</taxon>
        <taxon>Betaproteobacteria</taxon>
        <taxon>Burkholderiales</taxon>
        <taxon>Tepidimonas</taxon>
    </lineage>
</organism>
<dbReference type="AlphaFoldDB" id="A0A554W4K3"/>
<keyword evidence="2" id="KW-1185">Reference proteome</keyword>
<protein>
    <submittedName>
        <fullName evidence="1">Uncharacterized protein</fullName>
    </submittedName>
</protein>
<name>A0A554W4K3_9BURK</name>
<dbReference type="Proteomes" id="UP000315736">
    <property type="component" value="Unassembled WGS sequence"/>
</dbReference>
<gene>
    <name evidence="1" type="ORF">Talka_02136</name>
</gene>
<proteinExistence type="predicted"/>
<dbReference type="EMBL" id="VJNB01000013">
    <property type="protein sequence ID" value="TSE18493.1"/>
    <property type="molecule type" value="Genomic_DNA"/>
</dbReference>
<dbReference type="RefSeq" id="WP_143891329.1">
    <property type="nucleotide sequence ID" value="NZ_VJNB01000013.1"/>
</dbReference>